<proteinExistence type="predicted"/>
<evidence type="ECO:0000313" key="2">
    <source>
        <dbReference type="EMBL" id="OQV18505.1"/>
    </source>
</evidence>
<accession>A0A1W0WTI9</accession>
<gene>
    <name evidence="2" type="ORF">BV898_07514</name>
</gene>
<evidence type="ECO:0000256" key="1">
    <source>
        <dbReference type="SAM" id="SignalP"/>
    </source>
</evidence>
<name>A0A1W0WTI9_HYPEX</name>
<protein>
    <submittedName>
        <fullName evidence="2">Uncharacterized protein</fullName>
    </submittedName>
</protein>
<keyword evidence="3" id="KW-1185">Reference proteome</keyword>
<dbReference type="EMBL" id="MTYJ01000049">
    <property type="protein sequence ID" value="OQV18505.1"/>
    <property type="molecule type" value="Genomic_DNA"/>
</dbReference>
<evidence type="ECO:0000313" key="3">
    <source>
        <dbReference type="Proteomes" id="UP000192578"/>
    </source>
</evidence>
<dbReference type="Proteomes" id="UP000192578">
    <property type="component" value="Unassembled WGS sequence"/>
</dbReference>
<sequence length="129" mass="13781">MSSRHSLVFLCVVVVCEFVPTCKAQGYAAIPDPDALADLTLTVLAHNGTNNSSGVYLGILLSLYGDKQAFAVEAYQAPPISGERCVTLQTVLLQNFANATLHQNDPIVGGVVLPLQGERKFNFPTFLSA</sequence>
<feature type="signal peptide" evidence="1">
    <location>
        <begin position="1"/>
        <end position="24"/>
    </location>
</feature>
<organism evidence="2 3">
    <name type="scientific">Hypsibius exemplaris</name>
    <name type="common">Freshwater tardigrade</name>
    <dbReference type="NCBI Taxonomy" id="2072580"/>
    <lineage>
        <taxon>Eukaryota</taxon>
        <taxon>Metazoa</taxon>
        <taxon>Ecdysozoa</taxon>
        <taxon>Tardigrada</taxon>
        <taxon>Eutardigrada</taxon>
        <taxon>Parachela</taxon>
        <taxon>Hypsibioidea</taxon>
        <taxon>Hypsibiidae</taxon>
        <taxon>Hypsibius</taxon>
    </lineage>
</organism>
<feature type="chain" id="PRO_5012167302" evidence="1">
    <location>
        <begin position="25"/>
        <end position="129"/>
    </location>
</feature>
<dbReference type="AlphaFoldDB" id="A0A1W0WTI9"/>
<reference evidence="3" key="1">
    <citation type="submission" date="2017-01" db="EMBL/GenBank/DDBJ databases">
        <title>Comparative genomics of anhydrobiosis in the tardigrade Hypsibius dujardini.</title>
        <authorList>
            <person name="Yoshida Y."/>
            <person name="Koutsovoulos G."/>
            <person name="Laetsch D."/>
            <person name="Stevens L."/>
            <person name="Kumar S."/>
            <person name="Horikawa D."/>
            <person name="Ishino K."/>
            <person name="Komine S."/>
            <person name="Tomita M."/>
            <person name="Blaxter M."/>
            <person name="Arakawa K."/>
        </authorList>
    </citation>
    <scope>NUCLEOTIDE SEQUENCE [LARGE SCALE GENOMIC DNA]</scope>
    <source>
        <strain evidence="3">Z151</strain>
    </source>
</reference>
<keyword evidence="1" id="KW-0732">Signal</keyword>
<comment type="caution">
    <text evidence="2">The sequence shown here is derived from an EMBL/GenBank/DDBJ whole genome shotgun (WGS) entry which is preliminary data.</text>
</comment>